<proteinExistence type="predicted"/>
<organism evidence="1 2">
    <name type="scientific">Actinopolymorpha pittospori</name>
    <dbReference type="NCBI Taxonomy" id="648752"/>
    <lineage>
        <taxon>Bacteria</taxon>
        <taxon>Bacillati</taxon>
        <taxon>Actinomycetota</taxon>
        <taxon>Actinomycetes</taxon>
        <taxon>Propionibacteriales</taxon>
        <taxon>Actinopolymorphaceae</taxon>
        <taxon>Actinopolymorpha</taxon>
    </lineage>
</organism>
<dbReference type="InterPro" id="IPR015943">
    <property type="entry name" value="WD40/YVTN_repeat-like_dom_sf"/>
</dbReference>
<dbReference type="SUPFAM" id="SSF50969">
    <property type="entry name" value="YVTN repeat-like/Quinoprotein amine dehydrogenase"/>
    <property type="match status" value="2"/>
</dbReference>
<dbReference type="RefSeq" id="WP_192752850.1">
    <property type="nucleotide sequence ID" value="NZ_BAABJL010000142.1"/>
</dbReference>
<dbReference type="Proteomes" id="UP000638648">
    <property type="component" value="Unassembled WGS sequence"/>
</dbReference>
<dbReference type="AlphaFoldDB" id="A0A927REJ2"/>
<name>A0A927REJ2_9ACTN</name>
<dbReference type="PROSITE" id="PS51318">
    <property type="entry name" value="TAT"/>
    <property type="match status" value="1"/>
</dbReference>
<dbReference type="EMBL" id="JADBEM010000001">
    <property type="protein sequence ID" value="MBE1609240.1"/>
    <property type="molecule type" value="Genomic_DNA"/>
</dbReference>
<dbReference type="InterPro" id="IPR011044">
    <property type="entry name" value="Quino_amine_DH_bsu"/>
</dbReference>
<reference evidence="1" key="1">
    <citation type="submission" date="2020-10" db="EMBL/GenBank/DDBJ databases">
        <title>Sequencing the genomes of 1000 actinobacteria strains.</title>
        <authorList>
            <person name="Klenk H.-P."/>
        </authorList>
    </citation>
    <scope>NUCLEOTIDE SEQUENCE</scope>
    <source>
        <strain evidence="1">DSM 45354</strain>
    </source>
</reference>
<comment type="caution">
    <text evidence="1">The sequence shown here is derived from an EMBL/GenBank/DDBJ whole genome shotgun (WGS) entry which is preliminary data.</text>
</comment>
<keyword evidence="2" id="KW-1185">Reference proteome</keyword>
<sequence length="658" mass="70577">MSDSNPSPASALSRRLVVAGATGLAAGVLGMWGDVGRAAAATTDVPEATLTDLGPASRALTFGNGVRIGDEIWFVTRQILPTKVAAYDLTQGRITKTAVIPDVPGLWGADVVGTDLYVSSYSPGRLFRIDTVTLEVERLVDLAQEVGWTVKASPDGRVFVGTYPGAQLWEYDPASGQATNHGRMDDDDQYVRDLVASETTVYCGIGSRAGLVAFDRASGDRTSILPTELASRTFGAICHLAGDTLVVGISPTAEVLVMDTRDPSSYQILQTPNDSFLVGLTSEGDQVWYATRPSGSLYRFTVGDTEPTLVGIPVAEASNLRLGLLPDGRLWSVTSAGGIVYDPATSTTEAMDMTTPDLEPMPERPMSLLYAGDRIVVGGSLGVQVTSTHNPPAFASHRVPFGGEAKDMDTRDGTVYLGVYTLARLLRMPTDGRQATEVARVAEEYEQTRPTALVVDRRRNLVLMSTEPDYGRWEGALNIYDGRRFRSYRGVLPDQTVQSVWPETRGVYLGGSVNNGFGTTPTTTRAKLGYFDHTTRTMSWIIEPTAGTVIQDLKMVGRVLVGSTVEGELFALDVTTRALLWQVDTGAAGGKLAVIGDRVFGTDRSRLWSVSVGHTQPTLDVLASGLSQSWFGAPEVVTDGTSTLFTTRGLNLVRVDLS</sequence>
<protein>
    <submittedName>
        <fullName evidence="1">Outer membrane protein assembly factor BamB</fullName>
    </submittedName>
</protein>
<evidence type="ECO:0000313" key="1">
    <source>
        <dbReference type="EMBL" id="MBE1609240.1"/>
    </source>
</evidence>
<accession>A0A927REJ2</accession>
<gene>
    <name evidence="1" type="ORF">HEB94_006088</name>
</gene>
<dbReference type="Gene3D" id="2.130.10.10">
    <property type="entry name" value="YVTN repeat-like/Quinoprotein amine dehydrogenase"/>
    <property type="match status" value="1"/>
</dbReference>
<evidence type="ECO:0000313" key="2">
    <source>
        <dbReference type="Proteomes" id="UP000638648"/>
    </source>
</evidence>
<dbReference type="InterPro" id="IPR006311">
    <property type="entry name" value="TAT_signal"/>
</dbReference>